<evidence type="ECO:0000256" key="1">
    <source>
        <dbReference type="ARBA" id="ARBA00022614"/>
    </source>
</evidence>
<keyword evidence="3" id="KW-0472">Membrane</keyword>
<evidence type="ECO:0000313" key="7">
    <source>
        <dbReference type="Proteomes" id="UP001314170"/>
    </source>
</evidence>
<keyword evidence="2" id="KW-0677">Repeat</keyword>
<organism evidence="6 7">
    <name type="scientific">Dovyalis caffra</name>
    <dbReference type="NCBI Taxonomy" id="77055"/>
    <lineage>
        <taxon>Eukaryota</taxon>
        <taxon>Viridiplantae</taxon>
        <taxon>Streptophyta</taxon>
        <taxon>Embryophyta</taxon>
        <taxon>Tracheophyta</taxon>
        <taxon>Spermatophyta</taxon>
        <taxon>Magnoliopsida</taxon>
        <taxon>eudicotyledons</taxon>
        <taxon>Gunneridae</taxon>
        <taxon>Pentapetalae</taxon>
        <taxon>rosids</taxon>
        <taxon>fabids</taxon>
        <taxon>Malpighiales</taxon>
        <taxon>Salicaceae</taxon>
        <taxon>Flacourtieae</taxon>
        <taxon>Dovyalis</taxon>
    </lineage>
</organism>
<dbReference type="AlphaFoldDB" id="A0AAV1QTF4"/>
<evidence type="ECO:0000313" key="6">
    <source>
        <dbReference type="EMBL" id="CAK7323954.1"/>
    </source>
</evidence>
<reference evidence="6 7" key="1">
    <citation type="submission" date="2024-01" db="EMBL/GenBank/DDBJ databases">
        <authorList>
            <person name="Waweru B."/>
        </authorList>
    </citation>
    <scope>NUCLEOTIDE SEQUENCE [LARGE SCALE GENOMIC DNA]</scope>
</reference>
<feature type="transmembrane region" description="Helical" evidence="3">
    <location>
        <begin position="273"/>
        <end position="293"/>
    </location>
</feature>
<proteinExistence type="predicted"/>
<sequence>MRSCFRIACSFVFLFFLSPQNSTFTSLSQASFYPLSSQKCSDVEKAALLQLKRDLSAAIPESTVAGDSLLPSWKPNTDCCSWEGVSCHEVTAHVIGLNISGYNFYDLVDSGDILELPYLERLNLVNCSIGGIPSFLRNMSGLIKLDLSSNKIGGQVPKWIWQLESLVHLNLASNFFNGIEVPVPSPKFSSLTFLDLTSNLLEGSIPVLPPSIKFLSLAINRLTGEIPASFCNMSRAVIGLRNRRCNEWIEQSFKAKKGLKKWKDELYTAKVSLLLYTIVHFLACIAQLLHGPLS</sequence>
<feature type="chain" id="PRO_5043527772" description="Leucine-rich repeat-containing N-terminal plant-type domain-containing protein" evidence="4">
    <location>
        <begin position="24"/>
        <end position="294"/>
    </location>
</feature>
<dbReference type="SUPFAM" id="SSF52058">
    <property type="entry name" value="L domain-like"/>
    <property type="match status" value="1"/>
</dbReference>
<keyword evidence="7" id="KW-1185">Reference proteome</keyword>
<dbReference type="PANTHER" id="PTHR48065">
    <property type="entry name" value="OS10G0469600 PROTEIN"/>
    <property type="match status" value="1"/>
</dbReference>
<keyword evidence="3" id="KW-0812">Transmembrane</keyword>
<dbReference type="Pfam" id="PF13855">
    <property type="entry name" value="LRR_8"/>
    <property type="match status" value="1"/>
</dbReference>
<evidence type="ECO:0000256" key="3">
    <source>
        <dbReference type="SAM" id="Phobius"/>
    </source>
</evidence>
<feature type="signal peptide" evidence="4">
    <location>
        <begin position="1"/>
        <end position="23"/>
    </location>
</feature>
<dbReference type="InterPro" id="IPR032675">
    <property type="entry name" value="LRR_dom_sf"/>
</dbReference>
<dbReference type="Pfam" id="PF08263">
    <property type="entry name" value="LRRNT_2"/>
    <property type="match status" value="1"/>
</dbReference>
<keyword evidence="1" id="KW-0433">Leucine-rich repeat</keyword>
<dbReference type="PANTHER" id="PTHR48065:SF5">
    <property type="entry name" value="RECEPTOR-LIKE PROTEIN CF-9 HOMOLOG"/>
    <property type="match status" value="1"/>
</dbReference>
<dbReference type="Proteomes" id="UP001314170">
    <property type="component" value="Unassembled WGS sequence"/>
</dbReference>
<keyword evidence="3" id="KW-1133">Transmembrane helix</keyword>
<dbReference type="Pfam" id="PF00560">
    <property type="entry name" value="LRR_1"/>
    <property type="match status" value="1"/>
</dbReference>
<dbReference type="EMBL" id="CAWUPB010000209">
    <property type="protein sequence ID" value="CAK7323954.1"/>
    <property type="molecule type" value="Genomic_DNA"/>
</dbReference>
<evidence type="ECO:0000256" key="2">
    <source>
        <dbReference type="ARBA" id="ARBA00022737"/>
    </source>
</evidence>
<comment type="caution">
    <text evidence="6">The sequence shown here is derived from an EMBL/GenBank/DDBJ whole genome shotgun (WGS) entry which is preliminary data.</text>
</comment>
<dbReference type="InterPro" id="IPR001611">
    <property type="entry name" value="Leu-rich_rpt"/>
</dbReference>
<evidence type="ECO:0000259" key="5">
    <source>
        <dbReference type="Pfam" id="PF08263"/>
    </source>
</evidence>
<protein>
    <recommendedName>
        <fullName evidence="5">Leucine-rich repeat-containing N-terminal plant-type domain-containing protein</fullName>
    </recommendedName>
</protein>
<keyword evidence="4" id="KW-0732">Signal</keyword>
<gene>
    <name evidence="6" type="ORF">DCAF_LOCUS1584</name>
</gene>
<dbReference type="InterPro" id="IPR013210">
    <property type="entry name" value="LRR_N_plant-typ"/>
</dbReference>
<feature type="domain" description="Leucine-rich repeat-containing N-terminal plant-type" evidence="5">
    <location>
        <begin position="44"/>
        <end position="87"/>
    </location>
</feature>
<accession>A0AAV1QTF4</accession>
<evidence type="ECO:0000256" key="4">
    <source>
        <dbReference type="SAM" id="SignalP"/>
    </source>
</evidence>
<dbReference type="Gene3D" id="3.80.10.10">
    <property type="entry name" value="Ribonuclease Inhibitor"/>
    <property type="match status" value="1"/>
</dbReference>
<name>A0AAV1QTF4_9ROSI</name>